<evidence type="ECO:0000259" key="1">
    <source>
        <dbReference type="Pfam" id="PF03886"/>
    </source>
</evidence>
<reference evidence="2" key="1">
    <citation type="submission" date="2023-01" db="EMBL/GenBank/DDBJ databases">
        <title>Complete genome sequence of Planctobacterium marinum strain Dej080120_11.</title>
        <authorList>
            <person name="Ueki S."/>
            <person name="Maruyama F."/>
        </authorList>
    </citation>
    <scope>NUCLEOTIDE SEQUENCE</scope>
    <source>
        <strain evidence="2">Dej080120_11</strain>
    </source>
</reference>
<dbReference type="RefSeq" id="WP_338291963.1">
    <property type="nucleotide sequence ID" value="NZ_AP027272.1"/>
</dbReference>
<protein>
    <submittedName>
        <fullName evidence="2">Lipoprotein</fullName>
    </submittedName>
</protein>
<accession>A0AA48KU03</accession>
<proteinExistence type="predicted"/>
<dbReference type="Proteomes" id="UP001333710">
    <property type="component" value="Chromosome"/>
</dbReference>
<name>A0AA48KU03_9ALTE</name>
<organism evidence="2 3">
    <name type="scientific">Planctobacterium marinum</name>
    <dbReference type="NCBI Taxonomy" id="1631968"/>
    <lineage>
        <taxon>Bacteria</taxon>
        <taxon>Pseudomonadati</taxon>
        <taxon>Pseudomonadota</taxon>
        <taxon>Gammaproteobacteria</taxon>
        <taxon>Alteromonadales</taxon>
        <taxon>Alteromonadaceae</taxon>
        <taxon>Planctobacterium</taxon>
    </lineage>
</organism>
<dbReference type="AlphaFoldDB" id="A0AA48KU03"/>
<dbReference type="EMBL" id="AP027272">
    <property type="protein sequence ID" value="BDX05945.1"/>
    <property type="molecule type" value="Genomic_DNA"/>
</dbReference>
<evidence type="ECO:0000313" key="3">
    <source>
        <dbReference type="Proteomes" id="UP001333710"/>
    </source>
</evidence>
<dbReference type="SUPFAM" id="SSF159594">
    <property type="entry name" value="XCC0632-like"/>
    <property type="match status" value="1"/>
</dbReference>
<keyword evidence="3" id="KW-1185">Reference proteome</keyword>
<evidence type="ECO:0000313" key="2">
    <source>
        <dbReference type="EMBL" id="BDX05945.1"/>
    </source>
</evidence>
<sequence length="198" mass="22234">MKKVIAVFLVTWLMACSTNPGSFRHYQFSTTAIESQPGFEDLQHSTAVILSLTVPDYLKQNKMIIQVDDGELQYSQLHLWAQLPAKAIHNQMRKSINLSAKGWYVTPGNQSVRQESSVRLHVNLSHFYPTTAGEVVMAGDWLFSMDGKPQTKSDFSYQRALTEDGYAAALKTKAVLIEQLAQEINQHIARNLPVSEGH</sequence>
<dbReference type="KEGG" id="pmaw:MACH26_14660"/>
<dbReference type="Pfam" id="PF03886">
    <property type="entry name" value="ABC_trans_aux"/>
    <property type="match status" value="1"/>
</dbReference>
<dbReference type="InterPro" id="IPR005586">
    <property type="entry name" value="ABC_trans_aux"/>
</dbReference>
<dbReference type="Gene3D" id="3.40.50.10610">
    <property type="entry name" value="ABC-type transport auxiliary lipoprotein component"/>
    <property type="match status" value="1"/>
</dbReference>
<feature type="domain" description="ABC-type transport auxiliary lipoprotein component" evidence="1">
    <location>
        <begin position="26"/>
        <end position="184"/>
    </location>
</feature>
<keyword evidence="2" id="KW-0449">Lipoprotein</keyword>
<gene>
    <name evidence="2" type="ORF">MACH26_14660</name>
</gene>
<dbReference type="PROSITE" id="PS51257">
    <property type="entry name" value="PROKAR_LIPOPROTEIN"/>
    <property type="match status" value="1"/>
</dbReference>